<evidence type="ECO:0000256" key="2">
    <source>
        <dbReference type="ARBA" id="ARBA00004922"/>
    </source>
</evidence>
<dbReference type="InterPro" id="IPR016900">
    <property type="entry name" value="Alg10"/>
</dbReference>
<keyword evidence="11 14" id="KW-0472">Membrane</keyword>
<evidence type="ECO:0000256" key="10">
    <source>
        <dbReference type="ARBA" id="ARBA00022989"/>
    </source>
</evidence>
<comment type="catalytic activity">
    <reaction evidence="13">
        <text>an alpha-D-Glc-(1-&gt;3)-alpha-D-Glc-(1-&gt;3)-alpha-D-Man-(1-&gt;2)-alpha-D-Man-(1-&gt;2)-alpha-D-Man-(1-&gt;3)-[alpha-D-Man-(1-&gt;2)-alpha-D-Man-(1-&gt;3)-[alpha-D-Man-(1-&gt;2)-alpha-D-Man-(1-&gt;6)]-alpha-D-Man-(1-&gt;6)]-beta-D-Man-(1-&gt;4)-beta-D-GlcNAc-(1-&gt;4)-alpha-D-GlcNAc-diphospho-di-trans,poly-cis-dolichol + a di-trans,poly-cis-dolichyl beta-D-glucosyl phosphate = a alpha-D-Glc-(1-&gt;2)-alpha-D-Glc-(1-&gt;3)-alpha-D-Glc-(1-&gt;3)-alpha-D-Man-(1-&gt;2)-alpha-D-Man-(1-&gt;2)-alpha-D-Man-(1-&gt;3)-[alpha-D-Man-(1-&gt;2)-alpha-D-Man-(1-&gt;3)-[alpha-D-Man-(1-&gt;2)-alpha-D-Man-(1-&gt;6)]-alpha-D-Man-(1-&gt;6)]-beta-D-Man-(1-&gt;4)-beta-D-GlcNAc-(1-&gt;4)-alpha-D-GlcNAc-diphospho-di-trans,poly-cis-dolichol + a di-trans,poly-cis-dolichyl phosphate + H(+)</text>
        <dbReference type="Rhea" id="RHEA:29543"/>
        <dbReference type="Rhea" id="RHEA-COMP:19498"/>
        <dbReference type="Rhea" id="RHEA-COMP:19502"/>
        <dbReference type="Rhea" id="RHEA-COMP:19512"/>
        <dbReference type="Rhea" id="RHEA-COMP:19522"/>
        <dbReference type="ChEBI" id="CHEBI:15378"/>
        <dbReference type="ChEBI" id="CHEBI:57525"/>
        <dbReference type="ChEBI" id="CHEBI:57683"/>
        <dbReference type="ChEBI" id="CHEBI:132522"/>
        <dbReference type="ChEBI" id="CHEBI:132523"/>
        <dbReference type="EC" id="2.4.1.256"/>
    </reaction>
    <physiologicalReaction direction="left-to-right" evidence="13">
        <dbReference type="Rhea" id="RHEA:29544"/>
    </physiologicalReaction>
</comment>
<dbReference type="PANTHER" id="PTHR12989:SF10">
    <property type="entry name" value="DOL-P-GLC:GLC(2)MAN(9)GLCNAC(2)-PP-DOL ALPHA-1,2-GLUCOSYLTRANSFERASE-RELATED"/>
    <property type="match status" value="1"/>
</dbReference>
<keyword evidence="7" id="KW-0808">Transferase</keyword>
<evidence type="ECO:0000256" key="4">
    <source>
        <dbReference type="ARBA" id="ARBA00011967"/>
    </source>
</evidence>
<evidence type="ECO:0000256" key="12">
    <source>
        <dbReference type="ARBA" id="ARBA00044727"/>
    </source>
</evidence>
<evidence type="ECO:0000256" key="15">
    <source>
        <dbReference type="SAM" id="MobiDB-lite"/>
    </source>
</evidence>
<evidence type="ECO:0000256" key="6">
    <source>
        <dbReference type="ARBA" id="ARBA00022676"/>
    </source>
</evidence>
<evidence type="ECO:0000256" key="1">
    <source>
        <dbReference type="ARBA" id="ARBA00004477"/>
    </source>
</evidence>
<feature type="transmembrane region" description="Helical" evidence="14">
    <location>
        <begin position="226"/>
        <end position="245"/>
    </location>
</feature>
<accession>A0A9P4VR72</accession>
<dbReference type="Pfam" id="PF04922">
    <property type="entry name" value="DIE2_ALG10"/>
    <property type="match status" value="1"/>
</dbReference>
<dbReference type="GO" id="GO:0006488">
    <property type="term" value="P:dolichol-linked oligosaccharide biosynthetic process"/>
    <property type="evidence" value="ECO:0007669"/>
    <property type="project" value="UniProtKB-UniRule"/>
</dbReference>
<dbReference type="PIRSF" id="PIRSF028810">
    <property type="entry name" value="Alpha1_2_glucosyltferase_Alg10"/>
    <property type="match status" value="1"/>
</dbReference>
<evidence type="ECO:0000256" key="14">
    <source>
        <dbReference type="PIRNR" id="PIRNR028810"/>
    </source>
</evidence>
<evidence type="ECO:0000256" key="5">
    <source>
        <dbReference type="ARBA" id="ARBA00018512"/>
    </source>
</evidence>
<gene>
    <name evidence="16" type="ORF">M501DRAFT_1001637</name>
</gene>
<keyword evidence="10 14" id="KW-1133">Transmembrane helix</keyword>
<keyword evidence="8 14" id="KW-0812">Transmembrane</keyword>
<feature type="transmembrane region" description="Helical" evidence="14">
    <location>
        <begin position="472"/>
        <end position="495"/>
    </location>
</feature>
<evidence type="ECO:0000256" key="3">
    <source>
        <dbReference type="ARBA" id="ARBA00010600"/>
    </source>
</evidence>
<evidence type="ECO:0000313" key="16">
    <source>
        <dbReference type="EMBL" id="KAF2840643.1"/>
    </source>
</evidence>
<reference evidence="16" key="1">
    <citation type="journal article" date="2020" name="Stud. Mycol.">
        <title>101 Dothideomycetes genomes: a test case for predicting lifestyles and emergence of pathogens.</title>
        <authorList>
            <person name="Haridas S."/>
            <person name="Albert R."/>
            <person name="Binder M."/>
            <person name="Bloem J."/>
            <person name="Labutti K."/>
            <person name="Salamov A."/>
            <person name="Andreopoulos B."/>
            <person name="Baker S."/>
            <person name="Barry K."/>
            <person name="Bills G."/>
            <person name="Bluhm B."/>
            <person name="Cannon C."/>
            <person name="Castanera R."/>
            <person name="Culley D."/>
            <person name="Daum C."/>
            <person name="Ezra D."/>
            <person name="Gonzalez J."/>
            <person name="Henrissat B."/>
            <person name="Kuo A."/>
            <person name="Liang C."/>
            <person name="Lipzen A."/>
            <person name="Lutzoni F."/>
            <person name="Magnuson J."/>
            <person name="Mondo S."/>
            <person name="Nolan M."/>
            <person name="Ohm R."/>
            <person name="Pangilinan J."/>
            <person name="Park H.-J."/>
            <person name="Ramirez L."/>
            <person name="Alfaro M."/>
            <person name="Sun H."/>
            <person name="Tritt A."/>
            <person name="Yoshinaga Y."/>
            <person name="Zwiers L.-H."/>
            <person name="Turgeon B."/>
            <person name="Goodwin S."/>
            <person name="Spatafora J."/>
            <person name="Crous P."/>
            <person name="Grigoriev I."/>
        </authorList>
    </citation>
    <scope>NUCLEOTIDE SEQUENCE</scope>
    <source>
        <strain evidence="16">CBS 101060</strain>
    </source>
</reference>
<dbReference type="GO" id="GO:0106073">
    <property type="term" value="F:dolichyl pyrophosphate Glc2Man9GlcNAc2 alpha-1,2-glucosyltransferase activity"/>
    <property type="evidence" value="ECO:0007669"/>
    <property type="project" value="UniProtKB-UniRule"/>
</dbReference>
<feature type="transmembrane region" description="Helical" evidence="14">
    <location>
        <begin position="127"/>
        <end position="151"/>
    </location>
</feature>
<evidence type="ECO:0000313" key="17">
    <source>
        <dbReference type="Proteomes" id="UP000799429"/>
    </source>
</evidence>
<evidence type="ECO:0000256" key="11">
    <source>
        <dbReference type="ARBA" id="ARBA00023136"/>
    </source>
</evidence>
<dbReference type="EC" id="2.4.1.256" evidence="4 14"/>
<feature type="transmembrane region" description="Helical" evidence="14">
    <location>
        <begin position="65"/>
        <end position="85"/>
    </location>
</feature>
<evidence type="ECO:0000256" key="8">
    <source>
        <dbReference type="ARBA" id="ARBA00022692"/>
    </source>
</evidence>
<feature type="region of interest" description="Disordered" evidence="15">
    <location>
        <begin position="402"/>
        <end position="425"/>
    </location>
</feature>
<feature type="transmembrane region" description="Helical" evidence="14">
    <location>
        <begin position="7"/>
        <end position="24"/>
    </location>
</feature>
<keyword evidence="6 14" id="KW-0328">Glycosyltransferase</keyword>
<evidence type="ECO:0000256" key="13">
    <source>
        <dbReference type="ARBA" id="ARBA00048064"/>
    </source>
</evidence>
<feature type="transmembrane region" description="Helical" evidence="14">
    <location>
        <begin position="333"/>
        <end position="355"/>
    </location>
</feature>
<dbReference type="EMBL" id="MU006092">
    <property type="protein sequence ID" value="KAF2840643.1"/>
    <property type="molecule type" value="Genomic_DNA"/>
</dbReference>
<protein>
    <recommendedName>
        <fullName evidence="5 14">Dol-P-Glc:Glc(2)Man(9)GlcNAc(2)-PP-Dol alpha-1,2-glucosyltransferase</fullName>
        <ecNumber evidence="4 14">2.4.1.256</ecNumber>
    </recommendedName>
</protein>
<name>A0A9P4VR72_9PEZI</name>
<dbReference type="Proteomes" id="UP000799429">
    <property type="component" value="Unassembled WGS sequence"/>
</dbReference>
<comment type="subcellular location">
    <subcellularLocation>
        <location evidence="1">Endoplasmic reticulum membrane</location>
        <topology evidence="1">Multi-pass membrane protein</topology>
    </subcellularLocation>
</comment>
<evidence type="ECO:0000256" key="7">
    <source>
        <dbReference type="ARBA" id="ARBA00022679"/>
    </source>
</evidence>
<keyword evidence="17" id="KW-1185">Reference proteome</keyword>
<sequence>MAGNRILPLAIVGSTIAILSGQWLRLVSRTVPGPYLDEVFHVRQAQLYCKGNFSFWDPKITTPPGLYLISYLVALVTGHCSILALRAVNCYELVCVAVLSLAIWRILKPNAKGGLDGVHDAINIALFPPLFFFSGLYYTDVFSTASALLTYKQFLDSDTTSNTLDMIVSGIIALLCRQTNVFWVAVFPAGLGVVRKLRGLGPQNRIWWEARTLYEKGAGDAWVEDYVSIACALAIAALASFGPILRAIAPQLILLSLFGAFVVWNGGVVLGDKSNHVATVHLPQILYIWPYITFFSWPLILNSILIPFLTAFTSNTPPREAIIRAVKPPRISTIVIFTTVALATIHWNTIIHPFTLADNRHYIFYIFRLLRLHPTLLYAAAPIYTLSAHLVLSSLSGPSTSPSPPANPVPINCKPLPAPPPSTTASPMPTTTSFALILLGTTALSLVTAPLVEPRYFIIPWLLWRLHLPPQTRGALVLETLWMGAVNVATVYVFLYRGFEWPQEPGKVQRFLW</sequence>
<dbReference type="GO" id="GO:0005789">
    <property type="term" value="C:endoplasmic reticulum membrane"/>
    <property type="evidence" value="ECO:0007669"/>
    <property type="project" value="UniProtKB-SubCell"/>
</dbReference>
<dbReference type="PANTHER" id="PTHR12989">
    <property type="entry name" value="ALPHA-1,2-GLUCOSYLTRANSFERASE ALG10"/>
    <property type="match status" value="1"/>
</dbReference>
<feature type="transmembrane region" description="Helical" evidence="14">
    <location>
        <begin position="252"/>
        <end position="271"/>
    </location>
</feature>
<feature type="transmembrane region" description="Helical" evidence="14">
    <location>
        <begin position="163"/>
        <end position="186"/>
    </location>
</feature>
<feature type="transmembrane region" description="Helical" evidence="14">
    <location>
        <begin position="291"/>
        <end position="312"/>
    </location>
</feature>
<dbReference type="AlphaFoldDB" id="A0A9P4VR72"/>
<comment type="caution">
    <text evidence="16">The sequence shown here is derived from an EMBL/GenBank/DDBJ whole genome shotgun (WGS) entry which is preliminary data.</text>
</comment>
<feature type="transmembrane region" description="Helical" evidence="14">
    <location>
        <begin position="434"/>
        <end position="452"/>
    </location>
</feature>
<proteinExistence type="inferred from homology"/>
<comment type="function">
    <text evidence="12">Dol-P-Glc:Glc(2)Man(9)GlcNAc(2)-PP-Dol alpha-1,2-glucosyltransferase that operates in the biosynthetic pathway of dolichol-linked oligosaccharides, the glycan precursors employed in protein asparagine (N)-glycosylation. The assembly of dolichol-linked oligosaccharides begins on the cytosolic side of the endoplasmic reticulum membrane and finishes in its lumen. The sequential addition of sugars to dolichol pyrophosphate produces dolichol-linked oligosaccharides containing fourteen sugars, including two GlcNAcs, nine mannoses and three glucoses. Once assembled, the oligosaccharide is transferred from the lipid to nascent proteins by oligosaccharyltransferases. In the lumen of the endoplasmic reticulum, adds the third and last glucose residue from dolichyl phosphate glucose (Dol-P-Glc) onto the lipid-linked oligosaccharide intermediate Glc(2)Man(9)GlcNAc(2)-PP-Dol to produce Glc(3)Man(9)GlcNAc(2)-PP-Dol.</text>
</comment>
<comment type="pathway">
    <text evidence="2">Protein modification; protein glycosylation.</text>
</comment>
<organism evidence="16 17">
    <name type="scientific">Patellaria atrata CBS 101060</name>
    <dbReference type="NCBI Taxonomy" id="1346257"/>
    <lineage>
        <taxon>Eukaryota</taxon>
        <taxon>Fungi</taxon>
        <taxon>Dikarya</taxon>
        <taxon>Ascomycota</taxon>
        <taxon>Pezizomycotina</taxon>
        <taxon>Dothideomycetes</taxon>
        <taxon>Dothideomycetes incertae sedis</taxon>
        <taxon>Patellariales</taxon>
        <taxon>Patellariaceae</taxon>
        <taxon>Patellaria</taxon>
    </lineage>
</organism>
<keyword evidence="9" id="KW-0256">Endoplasmic reticulum</keyword>
<dbReference type="OrthoDB" id="4769at2759"/>
<comment type="similarity">
    <text evidence="3 14">Belongs to the ALG10 glucosyltransferase family.</text>
</comment>
<feature type="transmembrane region" description="Helical" evidence="14">
    <location>
        <begin position="90"/>
        <end position="107"/>
    </location>
</feature>
<evidence type="ECO:0000256" key="9">
    <source>
        <dbReference type="ARBA" id="ARBA00022824"/>
    </source>
</evidence>